<gene>
    <name evidence="2" type="ORF">ILYODFUR_027209</name>
</gene>
<sequence>MWAGADAVGSTGQLQNPGDGDGVCVGCSLSWLADYMQVAALILLLSMKQKPGTPEINLSSLQVKMK</sequence>
<feature type="region of interest" description="Disordered" evidence="1">
    <location>
        <begin position="1"/>
        <end position="20"/>
    </location>
</feature>
<protein>
    <submittedName>
        <fullName evidence="2">Uncharacterized protein</fullName>
    </submittedName>
</protein>
<proteinExistence type="predicted"/>
<dbReference type="Proteomes" id="UP001482620">
    <property type="component" value="Unassembled WGS sequence"/>
</dbReference>
<evidence type="ECO:0000313" key="3">
    <source>
        <dbReference type="Proteomes" id="UP001482620"/>
    </source>
</evidence>
<accession>A0ABV0TCU4</accession>
<comment type="caution">
    <text evidence="2">The sequence shown here is derived from an EMBL/GenBank/DDBJ whole genome shotgun (WGS) entry which is preliminary data.</text>
</comment>
<reference evidence="2 3" key="1">
    <citation type="submission" date="2021-06" db="EMBL/GenBank/DDBJ databases">
        <authorList>
            <person name="Palmer J.M."/>
        </authorList>
    </citation>
    <scope>NUCLEOTIDE SEQUENCE [LARGE SCALE GENOMIC DNA]</scope>
    <source>
        <strain evidence="3">if_2019</strain>
        <tissue evidence="2">Muscle</tissue>
    </source>
</reference>
<evidence type="ECO:0000313" key="2">
    <source>
        <dbReference type="EMBL" id="MEQ2230246.1"/>
    </source>
</evidence>
<evidence type="ECO:0000256" key="1">
    <source>
        <dbReference type="SAM" id="MobiDB-lite"/>
    </source>
</evidence>
<keyword evidence="3" id="KW-1185">Reference proteome</keyword>
<organism evidence="2 3">
    <name type="scientific">Ilyodon furcidens</name>
    <name type="common">goldbreast splitfin</name>
    <dbReference type="NCBI Taxonomy" id="33524"/>
    <lineage>
        <taxon>Eukaryota</taxon>
        <taxon>Metazoa</taxon>
        <taxon>Chordata</taxon>
        <taxon>Craniata</taxon>
        <taxon>Vertebrata</taxon>
        <taxon>Euteleostomi</taxon>
        <taxon>Actinopterygii</taxon>
        <taxon>Neopterygii</taxon>
        <taxon>Teleostei</taxon>
        <taxon>Neoteleostei</taxon>
        <taxon>Acanthomorphata</taxon>
        <taxon>Ovalentaria</taxon>
        <taxon>Atherinomorphae</taxon>
        <taxon>Cyprinodontiformes</taxon>
        <taxon>Goodeidae</taxon>
        <taxon>Ilyodon</taxon>
    </lineage>
</organism>
<dbReference type="EMBL" id="JAHRIQ010026720">
    <property type="protein sequence ID" value="MEQ2230246.1"/>
    <property type="molecule type" value="Genomic_DNA"/>
</dbReference>
<name>A0ABV0TCU4_9TELE</name>